<accession>D1PKK9</accession>
<evidence type="ECO:0000313" key="4">
    <source>
        <dbReference type="Proteomes" id="UP000003438"/>
    </source>
</evidence>
<dbReference type="OrthoDB" id="9806359at2"/>
<dbReference type="Proteomes" id="UP000003438">
    <property type="component" value="Unassembled WGS sequence"/>
</dbReference>
<evidence type="ECO:0000259" key="2">
    <source>
        <dbReference type="Pfam" id="PF07883"/>
    </source>
</evidence>
<dbReference type="EMBL" id="ACBY02000020">
    <property type="protein sequence ID" value="EFB76517.1"/>
    <property type="molecule type" value="Genomic_DNA"/>
</dbReference>
<dbReference type="Gene3D" id="3.90.550.10">
    <property type="entry name" value="Spore Coat Polysaccharide Biosynthesis Protein SpsA, Chain A"/>
    <property type="match status" value="1"/>
</dbReference>
<dbReference type="GO" id="GO:0016853">
    <property type="term" value="F:isomerase activity"/>
    <property type="evidence" value="ECO:0007669"/>
    <property type="project" value="UniProtKB-KW"/>
</dbReference>
<dbReference type="InterPro" id="IPR029044">
    <property type="entry name" value="Nucleotide-diphossugar_trans"/>
</dbReference>
<keyword evidence="3" id="KW-0808">Transferase</keyword>
<dbReference type="Pfam" id="PF00483">
    <property type="entry name" value="NTP_transferase"/>
    <property type="match status" value="1"/>
</dbReference>
<gene>
    <name evidence="3" type="ORF">SUBVAR_04885</name>
</gene>
<dbReference type="Pfam" id="PF07883">
    <property type="entry name" value="Cupin_2"/>
    <property type="match status" value="1"/>
</dbReference>
<keyword evidence="4" id="KW-1185">Reference proteome</keyword>
<dbReference type="InterPro" id="IPR005835">
    <property type="entry name" value="NTP_transferase_dom"/>
</dbReference>
<dbReference type="STRING" id="411471.SUBVAR_04885"/>
<dbReference type="GO" id="GO:0009298">
    <property type="term" value="P:GDP-mannose biosynthetic process"/>
    <property type="evidence" value="ECO:0007669"/>
    <property type="project" value="TreeGrafter"/>
</dbReference>
<feature type="domain" description="Nucleotidyl transferase" evidence="1">
    <location>
        <begin position="4"/>
        <end position="266"/>
    </location>
</feature>
<dbReference type="PANTHER" id="PTHR46390">
    <property type="entry name" value="MANNOSE-1-PHOSPHATE GUANYLYLTRANSFERASE"/>
    <property type="match status" value="1"/>
</dbReference>
<evidence type="ECO:0000259" key="1">
    <source>
        <dbReference type="Pfam" id="PF00483"/>
    </source>
</evidence>
<keyword evidence="3" id="KW-0413">Isomerase</keyword>
<dbReference type="CDD" id="cd02213">
    <property type="entry name" value="cupin_PMI_typeII_C"/>
    <property type="match status" value="1"/>
</dbReference>
<keyword evidence="3" id="KW-0548">Nucleotidyltransferase</keyword>
<dbReference type="SUPFAM" id="SSF51182">
    <property type="entry name" value="RmlC-like cupins"/>
    <property type="match status" value="1"/>
</dbReference>
<dbReference type="PANTHER" id="PTHR46390:SF1">
    <property type="entry name" value="MANNOSE-1-PHOSPHATE GUANYLYLTRANSFERASE"/>
    <property type="match status" value="1"/>
</dbReference>
<dbReference type="eggNOG" id="COG0662">
    <property type="taxonomic scope" value="Bacteria"/>
</dbReference>
<dbReference type="SUPFAM" id="SSF53448">
    <property type="entry name" value="Nucleotide-diphospho-sugar transferases"/>
    <property type="match status" value="1"/>
</dbReference>
<dbReference type="RefSeq" id="WP_007046297.1">
    <property type="nucleotide sequence ID" value="NZ_GG704769.1"/>
</dbReference>
<dbReference type="eggNOG" id="COG0836">
    <property type="taxonomic scope" value="Bacteria"/>
</dbReference>
<dbReference type="AlphaFoldDB" id="D1PKK9"/>
<organism evidence="3 4">
    <name type="scientific">Subdoligranulum variabile DSM 15176</name>
    <dbReference type="NCBI Taxonomy" id="411471"/>
    <lineage>
        <taxon>Bacteria</taxon>
        <taxon>Bacillati</taxon>
        <taxon>Bacillota</taxon>
        <taxon>Clostridia</taxon>
        <taxon>Eubacteriales</taxon>
        <taxon>Oscillospiraceae</taxon>
        <taxon>Subdoligranulum</taxon>
    </lineage>
</organism>
<evidence type="ECO:0000313" key="3">
    <source>
        <dbReference type="EMBL" id="EFB76517.1"/>
    </source>
</evidence>
<feature type="domain" description="Cupin type-2" evidence="2">
    <location>
        <begin position="354"/>
        <end position="418"/>
    </location>
</feature>
<dbReference type="InterPro" id="IPR013096">
    <property type="entry name" value="Cupin_2"/>
</dbReference>
<dbReference type="InterPro" id="IPR014710">
    <property type="entry name" value="RmlC-like_jellyroll"/>
</dbReference>
<dbReference type="GO" id="GO:0004475">
    <property type="term" value="F:mannose-1-phosphate guanylyltransferase (GTP) activity"/>
    <property type="evidence" value="ECO:0007669"/>
    <property type="project" value="TreeGrafter"/>
</dbReference>
<dbReference type="HOGENOM" id="CLU_035527_1_0_9"/>
<dbReference type="InterPro" id="IPR051161">
    <property type="entry name" value="Mannose-6P_isomerase_type2"/>
</dbReference>
<proteinExistence type="predicted"/>
<protein>
    <submittedName>
        <fullName evidence="3">Mannose-1-phosphate guanylyltransferase/mannose-6-phosphate isomerase</fullName>
    </submittedName>
</protein>
<reference evidence="3" key="1">
    <citation type="submission" date="2009-12" db="EMBL/GenBank/DDBJ databases">
        <authorList>
            <person name="Weinstock G."/>
            <person name="Sodergren E."/>
            <person name="Clifton S."/>
            <person name="Fulton L."/>
            <person name="Fulton B."/>
            <person name="Courtney L."/>
            <person name="Fronick C."/>
            <person name="Harrison M."/>
            <person name="Strong C."/>
            <person name="Farmer C."/>
            <person name="Delahaunty K."/>
            <person name="Markovic C."/>
            <person name="Hall O."/>
            <person name="Minx P."/>
            <person name="Tomlinson C."/>
            <person name="Mitreva M."/>
            <person name="Nelson J."/>
            <person name="Hou S."/>
            <person name="Wollam A."/>
            <person name="Pepin K.H."/>
            <person name="Johnson M."/>
            <person name="Bhonagiri V."/>
            <person name="Nash W.E."/>
            <person name="Warren W."/>
            <person name="Chinwalla A."/>
            <person name="Mardis E.R."/>
            <person name="Wilson R.K."/>
        </authorList>
    </citation>
    <scope>NUCLEOTIDE SEQUENCE [LARGE SCALE GENOMIC DNA]</scope>
    <source>
        <strain evidence="3">DSM 15176</strain>
    </source>
</reference>
<dbReference type="InterPro" id="IPR011051">
    <property type="entry name" value="RmlC_Cupin_sf"/>
</dbReference>
<dbReference type="Gene3D" id="2.60.120.10">
    <property type="entry name" value="Jelly Rolls"/>
    <property type="match status" value="1"/>
</dbReference>
<name>D1PKK9_9FIRM</name>
<sequence length="437" mass="48943">MHIILLSGGSGKRLWPLSNDIRSKQFIKIFKTANGYESMVQRVYRQITEVDRDATVTIATSKTQVSSIHNQLGDAVGVCVEPCRRDTFPAIALATAYLHDVKGVGLEEPVVVCPVDPYVNNDYFEALKRLSDLAEEGQANLSLMGIEPTYPSEKYGYIIPETADPVSKVKTFKEKPDTKTAAEYIAQGALWNGGVFAYRLQYVLERAHQLIDFTDYQDLFAKYETLQKISFDYAVVEKEPNIQVMRFAGQWKDMGTWNTLTEAMEDASIGKAILNDTCENVHVLNELDVPVLCMGLKDVVVSASPEGILVSDKEQSSYIKPYVDAIDQQIMFAEKSWGSFRVLDVEDESMTIKVTLNPGHSMNYHSHNRRDEVWTVISGTGRTIVDGMEQPVQAGDVVTMQAGCRHTIIADTELKLIEVQLGKEISVHDKQKFPLEK</sequence>
<comment type="caution">
    <text evidence="3">The sequence shown here is derived from an EMBL/GenBank/DDBJ whole genome shotgun (WGS) entry which is preliminary data.</text>
</comment>